<dbReference type="PANTHER" id="PTHR43464">
    <property type="entry name" value="METHYLTRANSFERASE"/>
    <property type="match status" value="1"/>
</dbReference>
<dbReference type="Pfam" id="PF08241">
    <property type="entry name" value="Methyltransf_11"/>
    <property type="match status" value="1"/>
</dbReference>
<organism evidence="5 6">
    <name type="scientific">Actinocatenispora comari</name>
    <dbReference type="NCBI Taxonomy" id="2807577"/>
    <lineage>
        <taxon>Bacteria</taxon>
        <taxon>Bacillati</taxon>
        <taxon>Actinomycetota</taxon>
        <taxon>Actinomycetes</taxon>
        <taxon>Micromonosporales</taxon>
        <taxon>Micromonosporaceae</taxon>
        <taxon>Actinocatenispora</taxon>
    </lineage>
</organism>
<feature type="domain" description="Methyltransferase type 11" evidence="4">
    <location>
        <begin position="60"/>
        <end position="148"/>
    </location>
</feature>
<evidence type="ECO:0000259" key="4">
    <source>
        <dbReference type="Pfam" id="PF08241"/>
    </source>
</evidence>
<sequence>MVHTVDRAPGPHRGRNELSQYERLRDEWWSPDGVFASLSWLAAARARLVPPAPRPGAVLVDLGCGGGLLAPWLAGRGYRHVGIDPVDTSLRVARRHGVTPLAGDAYRVPLASGCADVVVAGELLEHVADPARVIAEAARLLRPGGLLVGDTINATALARLVLVTLGERVPAVVLHPRRPGARLRFRPVIAAGIHDPDLFVPPRLLRIAARAHGVDLQVRGLRPGVPGLLRFVATGRGPVTMRPGGSPALLYQFRGRRRDRPPRETP</sequence>
<keyword evidence="1" id="KW-0489">Methyltransferase</keyword>
<accession>A0A8J4EMF6</accession>
<dbReference type="RefSeq" id="WP_207128046.1">
    <property type="nucleotide sequence ID" value="NZ_BOPO01000116.1"/>
</dbReference>
<evidence type="ECO:0000256" key="3">
    <source>
        <dbReference type="ARBA" id="ARBA00022691"/>
    </source>
</evidence>
<dbReference type="InterPro" id="IPR013216">
    <property type="entry name" value="Methyltransf_11"/>
</dbReference>
<dbReference type="Proteomes" id="UP000614996">
    <property type="component" value="Unassembled WGS sequence"/>
</dbReference>
<keyword evidence="6" id="KW-1185">Reference proteome</keyword>
<gene>
    <name evidence="5" type="primary">ubiG</name>
    <name evidence="5" type="ORF">NUM_55910</name>
</gene>
<reference evidence="6" key="1">
    <citation type="journal article" date="2021" name="Int. J. Syst. Evol. Microbiol.">
        <title>Actinocatenispora comari sp. nov., an endophytic actinomycete isolated from aerial parts of Comarum salesowianum.</title>
        <authorList>
            <person name="Oyunbileg N."/>
            <person name="Iizaka Y."/>
            <person name="Hamada M."/>
            <person name="Davaapurev B.O."/>
            <person name="Fukumoto A."/>
            <person name="Tsetseg B."/>
            <person name="Kato F."/>
            <person name="Tamura T."/>
            <person name="Batkhuu J."/>
            <person name="Anzai Y."/>
        </authorList>
    </citation>
    <scope>NUCLEOTIDE SEQUENCE [LARGE SCALE GENOMIC DNA]</scope>
    <source>
        <strain evidence="6">NUM-2625</strain>
    </source>
</reference>
<dbReference type="EMBL" id="BOPO01000116">
    <property type="protein sequence ID" value="GIL30337.1"/>
    <property type="molecule type" value="Genomic_DNA"/>
</dbReference>
<dbReference type="PANTHER" id="PTHR43464:SF19">
    <property type="entry name" value="UBIQUINONE BIOSYNTHESIS O-METHYLTRANSFERASE, MITOCHONDRIAL"/>
    <property type="match status" value="1"/>
</dbReference>
<dbReference type="GO" id="GO:0032259">
    <property type="term" value="P:methylation"/>
    <property type="evidence" value="ECO:0007669"/>
    <property type="project" value="UniProtKB-KW"/>
</dbReference>
<evidence type="ECO:0000313" key="5">
    <source>
        <dbReference type="EMBL" id="GIL30337.1"/>
    </source>
</evidence>
<proteinExistence type="predicted"/>
<evidence type="ECO:0000256" key="2">
    <source>
        <dbReference type="ARBA" id="ARBA00022679"/>
    </source>
</evidence>
<evidence type="ECO:0000313" key="6">
    <source>
        <dbReference type="Proteomes" id="UP000614996"/>
    </source>
</evidence>
<evidence type="ECO:0000256" key="1">
    <source>
        <dbReference type="ARBA" id="ARBA00022603"/>
    </source>
</evidence>
<dbReference type="Gene3D" id="3.40.50.150">
    <property type="entry name" value="Vaccinia Virus protein VP39"/>
    <property type="match status" value="1"/>
</dbReference>
<dbReference type="InterPro" id="IPR029063">
    <property type="entry name" value="SAM-dependent_MTases_sf"/>
</dbReference>
<dbReference type="SUPFAM" id="SSF53335">
    <property type="entry name" value="S-adenosyl-L-methionine-dependent methyltransferases"/>
    <property type="match status" value="1"/>
</dbReference>
<protein>
    <submittedName>
        <fullName evidence="5">Ubiquinone biosynthesis O-methyltransferase</fullName>
    </submittedName>
</protein>
<dbReference type="GO" id="GO:0010420">
    <property type="term" value="F:polyprenyldihydroxybenzoate methyltransferase activity"/>
    <property type="evidence" value="ECO:0007669"/>
    <property type="project" value="TreeGrafter"/>
</dbReference>
<keyword evidence="5" id="KW-0830">Ubiquinone</keyword>
<keyword evidence="2" id="KW-0808">Transferase</keyword>
<name>A0A8J4EMF6_9ACTN</name>
<comment type="caution">
    <text evidence="5">The sequence shown here is derived from an EMBL/GenBank/DDBJ whole genome shotgun (WGS) entry which is preliminary data.</text>
</comment>
<keyword evidence="3" id="KW-0949">S-adenosyl-L-methionine</keyword>
<dbReference type="AlphaFoldDB" id="A0A8J4EMF6"/>
<dbReference type="CDD" id="cd02440">
    <property type="entry name" value="AdoMet_MTases"/>
    <property type="match status" value="1"/>
</dbReference>